<dbReference type="EMBL" id="CM046119">
    <property type="protein sequence ID" value="KAI8425640.1"/>
    <property type="molecule type" value="Genomic_DNA"/>
</dbReference>
<accession>A0ACC0JNA4</accession>
<evidence type="ECO:0000313" key="2">
    <source>
        <dbReference type="Proteomes" id="UP001064048"/>
    </source>
</evidence>
<keyword evidence="2" id="KW-1185">Reference proteome</keyword>
<comment type="caution">
    <text evidence="1">The sequence shown here is derived from an EMBL/GenBank/DDBJ whole genome shotgun (WGS) entry which is preliminary data.</text>
</comment>
<name>A0ACC0JNA4_CHOFU</name>
<proteinExistence type="predicted"/>
<reference evidence="1 2" key="1">
    <citation type="journal article" date="2022" name="Genome Biol. Evol.">
        <title>The Spruce Budworm Genome: Reconstructing the Evolutionary History of Antifreeze Proteins.</title>
        <authorList>
            <person name="Beliveau C."/>
            <person name="Gagne P."/>
            <person name="Picq S."/>
            <person name="Vernygora O."/>
            <person name="Keeling C.I."/>
            <person name="Pinkney K."/>
            <person name="Doucet D."/>
            <person name="Wen F."/>
            <person name="Johnston J.S."/>
            <person name="Maaroufi H."/>
            <person name="Boyle B."/>
            <person name="Laroche J."/>
            <person name="Dewar K."/>
            <person name="Juretic N."/>
            <person name="Blackburn G."/>
            <person name="Nisole A."/>
            <person name="Brunet B."/>
            <person name="Brandao M."/>
            <person name="Lumley L."/>
            <person name="Duan J."/>
            <person name="Quan G."/>
            <person name="Lucarotti C.J."/>
            <person name="Roe A.D."/>
            <person name="Sperling F.A.H."/>
            <person name="Levesque R.C."/>
            <person name="Cusson M."/>
        </authorList>
    </citation>
    <scope>NUCLEOTIDE SEQUENCE [LARGE SCALE GENOMIC DNA]</scope>
    <source>
        <strain evidence="1">Glfc:IPQL:Cfum</strain>
    </source>
</reference>
<protein>
    <submittedName>
        <fullName evidence="1">Uncharacterized protein</fullName>
    </submittedName>
</protein>
<organism evidence="1 2">
    <name type="scientific">Choristoneura fumiferana</name>
    <name type="common">Spruce budworm moth</name>
    <name type="synonym">Archips fumiferana</name>
    <dbReference type="NCBI Taxonomy" id="7141"/>
    <lineage>
        <taxon>Eukaryota</taxon>
        <taxon>Metazoa</taxon>
        <taxon>Ecdysozoa</taxon>
        <taxon>Arthropoda</taxon>
        <taxon>Hexapoda</taxon>
        <taxon>Insecta</taxon>
        <taxon>Pterygota</taxon>
        <taxon>Neoptera</taxon>
        <taxon>Endopterygota</taxon>
        <taxon>Lepidoptera</taxon>
        <taxon>Glossata</taxon>
        <taxon>Ditrysia</taxon>
        <taxon>Tortricoidea</taxon>
        <taxon>Tortricidae</taxon>
        <taxon>Tortricinae</taxon>
        <taxon>Choristoneura</taxon>
    </lineage>
</organism>
<dbReference type="Proteomes" id="UP001064048">
    <property type="component" value="Chromosome 19"/>
</dbReference>
<gene>
    <name evidence="1" type="ORF">MSG28_011454</name>
</gene>
<evidence type="ECO:0000313" key="1">
    <source>
        <dbReference type="EMBL" id="KAI8425640.1"/>
    </source>
</evidence>
<sequence length="239" mass="26522">MKTPMPVQSCEQCAPPTATSVSQFFGLCRFEALKKMIRQEHVRELQRKYETEQKQELKELAAGRGDGKKIEAETRGQHAEVGVETGSVIMMLILFGSGILKKAIALEDLSQATKNGEVCSWGTSHPRLTPHARTIALSCRLRRITVGKLVILVLWLCCAEARSRKAHSSQHILAHLRWKHSLKAPEASYLIYSKINDEDITMHDIPNLKQSRCPSDQPTCVGVAVSGGTGDNLDPLILR</sequence>